<evidence type="ECO:0000256" key="1">
    <source>
        <dbReference type="SAM" id="Phobius"/>
    </source>
</evidence>
<dbReference type="Proteomes" id="UP001161422">
    <property type="component" value="Unassembled WGS sequence"/>
</dbReference>
<proteinExistence type="predicted"/>
<evidence type="ECO:0000313" key="3">
    <source>
        <dbReference type="Proteomes" id="UP001161422"/>
    </source>
</evidence>
<keyword evidence="1" id="KW-0472">Membrane</keyword>
<evidence type="ECO:0000313" key="2">
    <source>
        <dbReference type="EMBL" id="GLP95129.1"/>
    </source>
</evidence>
<dbReference type="AlphaFoldDB" id="A0AA37RUL1"/>
<sequence>MNNMLEALSSLGVSRRALSNNRTPRIESGIRVMFALMSLLFVGLLLTSIALAPA</sequence>
<gene>
    <name evidence="2" type="ORF">GCM10007895_04350</name>
</gene>
<comment type="caution">
    <text evidence="2">The sequence shown here is derived from an EMBL/GenBank/DDBJ whole genome shotgun (WGS) entry which is preliminary data.</text>
</comment>
<dbReference type="EMBL" id="BSNC01000001">
    <property type="protein sequence ID" value="GLP95129.1"/>
    <property type="molecule type" value="Genomic_DNA"/>
</dbReference>
<protein>
    <submittedName>
        <fullName evidence="2">Uncharacterized protein</fullName>
    </submittedName>
</protein>
<reference evidence="2" key="1">
    <citation type="journal article" date="2014" name="Int. J. Syst. Evol. Microbiol.">
        <title>Complete genome sequence of Corynebacterium casei LMG S-19264T (=DSM 44701T), isolated from a smear-ripened cheese.</title>
        <authorList>
            <consortium name="US DOE Joint Genome Institute (JGI-PGF)"/>
            <person name="Walter F."/>
            <person name="Albersmeier A."/>
            <person name="Kalinowski J."/>
            <person name="Ruckert C."/>
        </authorList>
    </citation>
    <scope>NUCLEOTIDE SEQUENCE</scope>
    <source>
        <strain evidence="2">NBRC 101628</strain>
    </source>
</reference>
<keyword evidence="1" id="KW-1133">Transmembrane helix</keyword>
<keyword evidence="3" id="KW-1185">Reference proteome</keyword>
<feature type="transmembrane region" description="Helical" evidence="1">
    <location>
        <begin position="32"/>
        <end position="52"/>
    </location>
</feature>
<organism evidence="2 3">
    <name type="scientific">Paraferrimonas sedimenticola</name>
    <dbReference type="NCBI Taxonomy" id="375674"/>
    <lineage>
        <taxon>Bacteria</taxon>
        <taxon>Pseudomonadati</taxon>
        <taxon>Pseudomonadota</taxon>
        <taxon>Gammaproteobacteria</taxon>
        <taxon>Alteromonadales</taxon>
        <taxon>Ferrimonadaceae</taxon>
        <taxon>Paraferrimonas</taxon>
    </lineage>
</organism>
<reference evidence="2" key="2">
    <citation type="submission" date="2023-01" db="EMBL/GenBank/DDBJ databases">
        <title>Draft genome sequence of Paraferrimonas sedimenticola strain NBRC 101628.</title>
        <authorList>
            <person name="Sun Q."/>
            <person name="Mori K."/>
        </authorList>
    </citation>
    <scope>NUCLEOTIDE SEQUENCE</scope>
    <source>
        <strain evidence="2">NBRC 101628</strain>
    </source>
</reference>
<name>A0AA37RUL1_9GAMM</name>
<keyword evidence="1" id="KW-0812">Transmembrane</keyword>
<accession>A0AA37RUL1</accession>